<feature type="compositionally biased region" description="Polar residues" evidence="1">
    <location>
        <begin position="15"/>
        <end position="41"/>
    </location>
</feature>
<dbReference type="Proteomes" id="UP001457282">
    <property type="component" value="Unassembled WGS sequence"/>
</dbReference>
<keyword evidence="3" id="KW-1185">Reference proteome</keyword>
<evidence type="ECO:0000256" key="1">
    <source>
        <dbReference type="SAM" id="MobiDB-lite"/>
    </source>
</evidence>
<protein>
    <submittedName>
        <fullName evidence="2">Uncharacterized protein</fullName>
    </submittedName>
</protein>
<sequence length="108" mass="11961">MASVTVDSLELTTTSFQAKDNMVNTPTQQPHPKSKPLNQKTLKSKPLPAISQFKPQPWLYDRFCHSTNEGSWKCKGRQRQKCKGSYGGAKPNCGQSLGPVDVEIIEPS</sequence>
<feature type="region of interest" description="Disordered" evidence="1">
    <location>
        <begin position="15"/>
        <end position="48"/>
    </location>
</feature>
<gene>
    <name evidence="2" type="ORF">M0R45_030238</name>
</gene>
<reference evidence="2 3" key="1">
    <citation type="journal article" date="2023" name="G3 (Bethesda)">
        <title>A chromosome-length genome assembly and annotation of blackberry (Rubus argutus, cv. 'Hillquist').</title>
        <authorList>
            <person name="Bruna T."/>
            <person name="Aryal R."/>
            <person name="Dudchenko O."/>
            <person name="Sargent D.J."/>
            <person name="Mead D."/>
            <person name="Buti M."/>
            <person name="Cavallini A."/>
            <person name="Hytonen T."/>
            <person name="Andres J."/>
            <person name="Pham M."/>
            <person name="Weisz D."/>
            <person name="Mascagni F."/>
            <person name="Usai G."/>
            <person name="Natali L."/>
            <person name="Bassil N."/>
            <person name="Fernandez G.E."/>
            <person name="Lomsadze A."/>
            <person name="Armour M."/>
            <person name="Olukolu B."/>
            <person name="Poorten T."/>
            <person name="Britton C."/>
            <person name="Davik J."/>
            <person name="Ashrafi H."/>
            <person name="Aiden E.L."/>
            <person name="Borodovsky M."/>
            <person name="Worthington M."/>
        </authorList>
    </citation>
    <scope>NUCLEOTIDE SEQUENCE [LARGE SCALE GENOMIC DNA]</scope>
    <source>
        <strain evidence="2">PI 553951</strain>
    </source>
</reference>
<accession>A0AAW1WCY5</accession>
<proteinExistence type="predicted"/>
<dbReference type="AlphaFoldDB" id="A0AAW1WCY5"/>
<evidence type="ECO:0000313" key="3">
    <source>
        <dbReference type="Proteomes" id="UP001457282"/>
    </source>
</evidence>
<comment type="caution">
    <text evidence="2">The sequence shown here is derived from an EMBL/GenBank/DDBJ whole genome shotgun (WGS) entry which is preliminary data.</text>
</comment>
<evidence type="ECO:0000313" key="2">
    <source>
        <dbReference type="EMBL" id="KAK9921741.1"/>
    </source>
</evidence>
<organism evidence="2 3">
    <name type="scientific">Rubus argutus</name>
    <name type="common">Southern blackberry</name>
    <dbReference type="NCBI Taxonomy" id="59490"/>
    <lineage>
        <taxon>Eukaryota</taxon>
        <taxon>Viridiplantae</taxon>
        <taxon>Streptophyta</taxon>
        <taxon>Embryophyta</taxon>
        <taxon>Tracheophyta</taxon>
        <taxon>Spermatophyta</taxon>
        <taxon>Magnoliopsida</taxon>
        <taxon>eudicotyledons</taxon>
        <taxon>Gunneridae</taxon>
        <taxon>Pentapetalae</taxon>
        <taxon>rosids</taxon>
        <taxon>fabids</taxon>
        <taxon>Rosales</taxon>
        <taxon>Rosaceae</taxon>
        <taxon>Rosoideae</taxon>
        <taxon>Rosoideae incertae sedis</taxon>
        <taxon>Rubus</taxon>
    </lineage>
</organism>
<dbReference type="EMBL" id="JBEDUW010000006">
    <property type="protein sequence ID" value="KAK9921741.1"/>
    <property type="molecule type" value="Genomic_DNA"/>
</dbReference>
<name>A0AAW1WCY5_RUBAR</name>